<keyword evidence="1" id="KW-0812">Transmembrane</keyword>
<reference evidence="2 3" key="1">
    <citation type="submission" date="2024-02" db="EMBL/GenBank/DDBJ databases">
        <authorList>
            <person name="Chen Y."/>
            <person name="Shah S."/>
            <person name="Dougan E. K."/>
            <person name="Thang M."/>
            <person name="Chan C."/>
        </authorList>
    </citation>
    <scope>NUCLEOTIDE SEQUENCE [LARGE SCALE GENOMIC DNA]</scope>
</reference>
<proteinExistence type="predicted"/>
<keyword evidence="1" id="KW-1133">Transmembrane helix</keyword>
<organism evidence="2 3">
    <name type="scientific">Durusdinium trenchii</name>
    <dbReference type="NCBI Taxonomy" id="1381693"/>
    <lineage>
        <taxon>Eukaryota</taxon>
        <taxon>Sar</taxon>
        <taxon>Alveolata</taxon>
        <taxon>Dinophyceae</taxon>
        <taxon>Suessiales</taxon>
        <taxon>Symbiodiniaceae</taxon>
        <taxon>Durusdinium</taxon>
    </lineage>
</organism>
<feature type="transmembrane region" description="Helical" evidence="1">
    <location>
        <begin position="41"/>
        <end position="61"/>
    </location>
</feature>
<comment type="caution">
    <text evidence="2">The sequence shown here is derived from an EMBL/GenBank/DDBJ whole genome shotgun (WGS) entry which is preliminary data.</text>
</comment>
<sequence>MHTDYFAILADNLASELEIVQQTPGEFLSQYDEEFTTTANVVTATLVLVACAGFVMVSVYVDEHDAANKVTPLDSLKTQVIDRDDPKEKVLGTIFQAIRRLGFWKPPESLYKRQSWFRAFGLPFLSRLQMSSFWPGEIT</sequence>
<evidence type="ECO:0000256" key="1">
    <source>
        <dbReference type="SAM" id="Phobius"/>
    </source>
</evidence>
<accession>A0ABP0IE84</accession>
<keyword evidence="1" id="KW-0472">Membrane</keyword>
<dbReference type="Proteomes" id="UP001642484">
    <property type="component" value="Unassembled WGS sequence"/>
</dbReference>
<evidence type="ECO:0000313" key="2">
    <source>
        <dbReference type="EMBL" id="CAK8999679.1"/>
    </source>
</evidence>
<gene>
    <name evidence="2" type="ORF">CCMP2556_LOCUS5750</name>
</gene>
<evidence type="ECO:0000313" key="3">
    <source>
        <dbReference type="Proteomes" id="UP001642484"/>
    </source>
</evidence>
<keyword evidence="3" id="KW-1185">Reference proteome</keyword>
<name>A0ABP0IE84_9DINO</name>
<dbReference type="EMBL" id="CAXAMN010002447">
    <property type="protein sequence ID" value="CAK8999679.1"/>
    <property type="molecule type" value="Genomic_DNA"/>
</dbReference>
<protein>
    <submittedName>
        <fullName evidence="2">Uncharacterized protein</fullName>
    </submittedName>
</protein>